<evidence type="ECO:0000313" key="7">
    <source>
        <dbReference type="EMBL" id="RBP94407.1"/>
    </source>
</evidence>
<dbReference type="SUPFAM" id="SSF51412">
    <property type="entry name" value="Inosine monophosphate dehydrogenase (IMPDH)"/>
    <property type="match status" value="1"/>
</dbReference>
<keyword evidence="5" id="KW-0560">Oxidoreductase</keyword>
<dbReference type="PANTHER" id="PTHR32332">
    <property type="entry name" value="2-NITROPROPANE DIOXYGENASE"/>
    <property type="match status" value="1"/>
</dbReference>
<dbReference type="CDD" id="cd04730">
    <property type="entry name" value="NPD_like"/>
    <property type="match status" value="1"/>
</dbReference>
<proteinExistence type="predicted"/>
<comment type="caution">
    <text evidence="7">The sequence shown here is derived from an EMBL/GenBank/DDBJ whole genome shotgun (WGS) entry which is preliminary data.</text>
</comment>
<feature type="coiled-coil region" evidence="6">
    <location>
        <begin position="290"/>
        <end position="324"/>
    </location>
</feature>
<dbReference type="STRING" id="1399.VL14_07430"/>
<dbReference type="InterPro" id="IPR013785">
    <property type="entry name" value="Aldolase_TIM"/>
</dbReference>
<dbReference type="Pfam" id="PF03060">
    <property type="entry name" value="NMO"/>
    <property type="match status" value="1"/>
</dbReference>
<dbReference type="OrthoDB" id="9778912at2"/>
<sequence length="332" mass="36095">MMHTTITKMFDIRYPIIQGGLQGLGTSPLVSAVSNAGGLGLITAGSFSSKEEMLEDIESARKLTSKPFGVNIALGIRKPMDEYVEGAIEARVPIVFTSGNNPEKYMESLKANGIKVVHVVPSVRFAKKAEAIGCDAVVVVGYECGGHPGKEDVTSLTLIQKAVQELSIPVIAAGGFSTGKSALAAFALGAQGVQMGTRFLASRETALHKSIKDKLIKLQETDTLLVKKSIGKAMRVMKTDRALELLKKEEAGAALEEMFPYISGEAYMELIKNGNENSGVISLGQTIGLIDEIKRTEEIIKDIVQEYEQQLEFLYRNLNREERSHCSVKKTR</sequence>
<evidence type="ECO:0000256" key="2">
    <source>
        <dbReference type="ARBA" id="ARBA00013457"/>
    </source>
</evidence>
<name>A0A366JZI3_CYTFI</name>
<organism evidence="7 8">
    <name type="scientific">Cytobacillus firmus</name>
    <name type="common">Bacillus firmus</name>
    <dbReference type="NCBI Taxonomy" id="1399"/>
    <lineage>
        <taxon>Bacteria</taxon>
        <taxon>Bacillati</taxon>
        <taxon>Bacillota</taxon>
        <taxon>Bacilli</taxon>
        <taxon>Bacillales</taxon>
        <taxon>Bacillaceae</taxon>
        <taxon>Cytobacillus</taxon>
    </lineage>
</organism>
<keyword evidence="8" id="KW-1185">Reference proteome</keyword>
<keyword evidence="4" id="KW-0288">FMN</keyword>
<evidence type="ECO:0000256" key="3">
    <source>
        <dbReference type="ARBA" id="ARBA00022630"/>
    </source>
</evidence>
<dbReference type="Proteomes" id="UP000252731">
    <property type="component" value="Unassembled WGS sequence"/>
</dbReference>
<evidence type="ECO:0000256" key="1">
    <source>
        <dbReference type="ARBA" id="ARBA00003535"/>
    </source>
</evidence>
<gene>
    <name evidence="7" type="ORF">DFO70_10446</name>
</gene>
<dbReference type="AlphaFoldDB" id="A0A366JZI3"/>
<protein>
    <recommendedName>
        <fullName evidence="2">Probable nitronate monooxygenase</fullName>
    </recommendedName>
</protein>
<accession>A0A366JZI3</accession>
<dbReference type="PANTHER" id="PTHR32332:SF20">
    <property type="entry name" value="2-NITROPROPANE DIOXYGENASE-LIKE PROTEIN"/>
    <property type="match status" value="1"/>
</dbReference>
<comment type="function">
    <text evidence="1">Nitronate monooxygenase that uses molecular oxygen to catalyze the oxidative denitrification of alkyl nitronates. Acts on propionate 3-nitronate (P3N), the presumed physiological substrate. Probably functions in the detoxification of P3N, a metabolic poison produced by plants and fungi as a defense mechanism.</text>
</comment>
<evidence type="ECO:0000313" key="8">
    <source>
        <dbReference type="Proteomes" id="UP000252731"/>
    </source>
</evidence>
<dbReference type="GO" id="GO:0018580">
    <property type="term" value="F:nitronate monooxygenase activity"/>
    <property type="evidence" value="ECO:0007669"/>
    <property type="project" value="InterPro"/>
</dbReference>
<reference evidence="7 8" key="1">
    <citation type="submission" date="2018-06" db="EMBL/GenBank/DDBJ databases">
        <title>Freshwater and sediment microbial communities from various areas in North America, analyzing microbe dynamics in response to fracking.</title>
        <authorList>
            <person name="Lamendella R."/>
        </authorList>
    </citation>
    <scope>NUCLEOTIDE SEQUENCE [LARGE SCALE GENOMIC DNA]</scope>
    <source>
        <strain evidence="7 8">14_TX</strain>
    </source>
</reference>
<dbReference type="Gene3D" id="3.20.20.70">
    <property type="entry name" value="Aldolase class I"/>
    <property type="match status" value="1"/>
</dbReference>
<dbReference type="EMBL" id="QNSF01000004">
    <property type="protein sequence ID" value="RBP94407.1"/>
    <property type="molecule type" value="Genomic_DNA"/>
</dbReference>
<keyword evidence="7" id="KW-0223">Dioxygenase</keyword>
<evidence type="ECO:0000256" key="5">
    <source>
        <dbReference type="ARBA" id="ARBA00023002"/>
    </source>
</evidence>
<keyword evidence="6" id="KW-0175">Coiled coil</keyword>
<evidence type="ECO:0000256" key="6">
    <source>
        <dbReference type="SAM" id="Coils"/>
    </source>
</evidence>
<dbReference type="InterPro" id="IPR004136">
    <property type="entry name" value="NMO"/>
</dbReference>
<evidence type="ECO:0000256" key="4">
    <source>
        <dbReference type="ARBA" id="ARBA00022643"/>
    </source>
</evidence>
<dbReference type="GO" id="GO:0051213">
    <property type="term" value="F:dioxygenase activity"/>
    <property type="evidence" value="ECO:0007669"/>
    <property type="project" value="UniProtKB-KW"/>
</dbReference>
<keyword evidence="3" id="KW-0285">Flavoprotein</keyword>
<dbReference type="RefSeq" id="WP_113882196.1">
    <property type="nucleotide sequence ID" value="NZ_QNSF01000004.1"/>
</dbReference>